<reference evidence="2 3" key="1">
    <citation type="submission" date="2016-11" db="EMBL/GenBank/DDBJ databases">
        <authorList>
            <person name="Jaros S."/>
            <person name="Januszkiewicz K."/>
            <person name="Wedrychowicz H."/>
        </authorList>
    </citation>
    <scope>NUCLEOTIDE SEQUENCE [LARGE SCALE GENOMIC DNA]</scope>
    <source>
        <strain evidence="2 3">DSM 21120</strain>
    </source>
</reference>
<organism evidence="2 3">
    <name type="scientific">Anaerosphaera aminiphila DSM 21120</name>
    <dbReference type="NCBI Taxonomy" id="1120995"/>
    <lineage>
        <taxon>Bacteria</taxon>
        <taxon>Bacillati</taxon>
        <taxon>Bacillota</taxon>
        <taxon>Tissierellia</taxon>
        <taxon>Tissierellales</taxon>
        <taxon>Peptoniphilaceae</taxon>
        <taxon>Anaerosphaera</taxon>
    </lineage>
</organism>
<dbReference type="EMBL" id="FQXI01000001">
    <property type="protein sequence ID" value="SHH05290.1"/>
    <property type="molecule type" value="Genomic_DNA"/>
</dbReference>
<evidence type="ECO:0000256" key="1">
    <source>
        <dbReference type="SAM" id="Phobius"/>
    </source>
</evidence>
<dbReference type="Proteomes" id="UP000184032">
    <property type="component" value="Unassembled WGS sequence"/>
</dbReference>
<dbReference type="OrthoDB" id="1693103at2"/>
<proteinExistence type="predicted"/>
<feature type="transmembrane region" description="Helical" evidence="1">
    <location>
        <begin position="68"/>
        <end position="89"/>
    </location>
</feature>
<name>A0A1M5PUH1_9FIRM</name>
<sequence length="91" mass="9974">MKLRKIPVLTFLLGIVLLIISMVVPYNAFEFILGEGIRPVGLVTIIINPILGAIGAVISIATKRWGFLILNVALFFNFFIIMTIGYAILGP</sequence>
<keyword evidence="1" id="KW-1133">Transmembrane helix</keyword>
<gene>
    <name evidence="2" type="ORF">SAMN02745245_00471</name>
</gene>
<dbReference type="AlphaFoldDB" id="A0A1M5PUH1"/>
<keyword evidence="1" id="KW-0472">Membrane</keyword>
<feature type="transmembrane region" description="Helical" evidence="1">
    <location>
        <begin position="40"/>
        <end position="61"/>
    </location>
</feature>
<feature type="transmembrane region" description="Helical" evidence="1">
    <location>
        <begin position="7"/>
        <end position="28"/>
    </location>
</feature>
<keyword evidence="1" id="KW-0812">Transmembrane</keyword>
<dbReference type="RefSeq" id="WP_083529036.1">
    <property type="nucleotide sequence ID" value="NZ_FQXI01000001.1"/>
</dbReference>
<protein>
    <submittedName>
        <fullName evidence="2">Uncharacterized protein</fullName>
    </submittedName>
</protein>
<evidence type="ECO:0000313" key="3">
    <source>
        <dbReference type="Proteomes" id="UP000184032"/>
    </source>
</evidence>
<accession>A0A1M5PUH1</accession>
<keyword evidence="3" id="KW-1185">Reference proteome</keyword>
<evidence type="ECO:0000313" key="2">
    <source>
        <dbReference type="EMBL" id="SHH05290.1"/>
    </source>
</evidence>
<dbReference type="STRING" id="1120995.SAMN02745245_00471"/>